<dbReference type="InterPro" id="IPR006094">
    <property type="entry name" value="Oxid_FAD_bind_N"/>
</dbReference>
<accession>A0A223NZW8</accession>
<gene>
    <name evidence="2" type="ORF">MuYL_3236</name>
</gene>
<organism evidence="2 3">
    <name type="scientific">Mucilaginibacter xinganensis</name>
    <dbReference type="NCBI Taxonomy" id="1234841"/>
    <lineage>
        <taxon>Bacteria</taxon>
        <taxon>Pseudomonadati</taxon>
        <taxon>Bacteroidota</taxon>
        <taxon>Sphingobacteriia</taxon>
        <taxon>Sphingobacteriales</taxon>
        <taxon>Sphingobacteriaceae</taxon>
        <taxon>Mucilaginibacter</taxon>
    </lineage>
</organism>
<dbReference type="PANTHER" id="PTHR43762">
    <property type="entry name" value="L-GULONOLACTONE OXIDASE"/>
    <property type="match status" value="1"/>
</dbReference>
<dbReference type="Proteomes" id="UP000215002">
    <property type="component" value="Chromosome"/>
</dbReference>
<dbReference type="Pfam" id="PF01565">
    <property type="entry name" value="FAD_binding_4"/>
    <property type="match status" value="1"/>
</dbReference>
<evidence type="ECO:0000259" key="1">
    <source>
        <dbReference type="PROSITE" id="PS51387"/>
    </source>
</evidence>
<sequence length="445" mass="50358">MKTKIANWGNYPVIESKEERFVFADQLDTLIKDQQPFIARGNGRCYGDASLSARTISTLKFDKVLSFNADAGFFECQSGITLDQILAVIVPKGWFLPVTPGTKFITIGGALASDVHGKNHHVDGSISNHVIEFDMVLASDEVVTCSPVNNSELFEATCGGMGLTGVITRVKFRLKKIETSLIRQKQVKAANLQELIELFDTYKDYTYSVAWIDCLKKGAHFGRSILILGEHATIAEVNENQRSNPLALPVNKQIVFPINMPGWVLNKFTVKAFNFLYYAKNLKKEINNIVSYEPFFYPLDKVLHWNRLYGKKGFVQYQFVLPLNARQGLVEIMNRISDEGLGSFLAVLKVFGKQESMISFPKEGYTLALDFPIRKGLLDFLDELDELVLKYNGRLYMSKDARMKPQMLTGGYPELEKFKSIIKRYNPDGKIRSVQSDRLLLTEIK</sequence>
<dbReference type="AlphaFoldDB" id="A0A223NZW8"/>
<proteinExistence type="predicted"/>
<dbReference type="InterPro" id="IPR016166">
    <property type="entry name" value="FAD-bd_PCMH"/>
</dbReference>
<dbReference type="InterPro" id="IPR036318">
    <property type="entry name" value="FAD-bd_PCMH-like_sf"/>
</dbReference>
<dbReference type="OrthoDB" id="9768764at2"/>
<dbReference type="GO" id="GO:0071949">
    <property type="term" value="F:FAD binding"/>
    <property type="evidence" value="ECO:0007669"/>
    <property type="project" value="InterPro"/>
</dbReference>
<reference evidence="2 3" key="1">
    <citation type="submission" date="2017-08" db="EMBL/GenBank/DDBJ databases">
        <title>Complete genome sequence of Mucilaginibacter sp. strain BJC16-A31.</title>
        <authorList>
            <consortium name="Henan University of Science and Technology"/>
            <person name="You X."/>
        </authorList>
    </citation>
    <scope>NUCLEOTIDE SEQUENCE [LARGE SCALE GENOMIC DNA]</scope>
    <source>
        <strain evidence="2 3">BJC16-A31</strain>
    </source>
</reference>
<evidence type="ECO:0000313" key="2">
    <source>
        <dbReference type="EMBL" id="ASU35121.1"/>
    </source>
</evidence>
<dbReference type="RefSeq" id="WP_094571367.1">
    <property type="nucleotide sequence ID" value="NZ_CP022743.1"/>
</dbReference>
<dbReference type="EMBL" id="CP022743">
    <property type="protein sequence ID" value="ASU35121.1"/>
    <property type="molecule type" value="Genomic_DNA"/>
</dbReference>
<dbReference type="Gene3D" id="3.30.465.10">
    <property type="match status" value="1"/>
</dbReference>
<feature type="domain" description="FAD-binding PCMH-type" evidence="1">
    <location>
        <begin position="1"/>
        <end position="177"/>
    </location>
</feature>
<protein>
    <submittedName>
        <fullName evidence="2">Decaprenylphosphoryl-beta-D-ribose oxidase, putative</fullName>
    </submittedName>
</protein>
<keyword evidence="3" id="KW-1185">Reference proteome</keyword>
<name>A0A223NZW8_9SPHI</name>
<dbReference type="SUPFAM" id="SSF56176">
    <property type="entry name" value="FAD-binding/transporter-associated domain-like"/>
    <property type="match status" value="1"/>
</dbReference>
<dbReference type="PANTHER" id="PTHR43762:SF1">
    <property type="entry name" value="D-ARABINONO-1,4-LACTONE OXIDASE"/>
    <property type="match status" value="1"/>
</dbReference>
<dbReference type="InterPro" id="IPR016169">
    <property type="entry name" value="FAD-bd_PCMH_sub2"/>
</dbReference>
<dbReference type="KEGG" id="muc:MuYL_3236"/>
<evidence type="ECO:0000313" key="3">
    <source>
        <dbReference type="Proteomes" id="UP000215002"/>
    </source>
</evidence>
<dbReference type="InterPro" id="IPR010031">
    <property type="entry name" value="FAD_lactone_oxidase-like"/>
</dbReference>
<dbReference type="PROSITE" id="PS51387">
    <property type="entry name" value="FAD_PCMH"/>
    <property type="match status" value="1"/>
</dbReference>
<dbReference type="GO" id="GO:0003885">
    <property type="term" value="F:D-arabinono-1,4-lactone oxidase activity"/>
    <property type="evidence" value="ECO:0007669"/>
    <property type="project" value="TreeGrafter"/>
</dbReference>